<gene>
    <name evidence="1" type="ORF">HPA02_19320</name>
    <name evidence="2" type="ORF">I7V36_15245</name>
</gene>
<reference evidence="1 3" key="1">
    <citation type="submission" date="2019-07" db="EMBL/GenBank/DDBJ databases">
        <title>Whole genome shotgun sequence of Halomonas pacifica NBRC 102220.</title>
        <authorList>
            <person name="Hosoyama A."/>
            <person name="Uohara A."/>
            <person name="Ohji S."/>
            <person name="Ichikawa N."/>
        </authorList>
    </citation>
    <scope>NUCLEOTIDE SEQUENCE [LARGE SCALE GENOMIC DNA]</scope>
    <source>
        <strain evidence="1 3">NBRC 102220</strain>
    </source>
</reference>
<dbReference type="AlphaFoldDB" id="A0A510X875"/>
<sequence>MRIYGLWLIPLVLAGCAGRAVTPLHQPLVTVAECRWEAPAARDRVDYAQRVVRALEAEGFRLRDSDMALGLISAEKASAGPLRAYGYPFERDPWHPLGLAYPGPYPPLFGVYHPDHRAIDQERVSVWLSRDEVRVGREVRRREPHGVIRSLGRADNAGFCRGLRAAIEETTI</sequence>
<organism evidence="1 3">
    <name type="scientific">Bisbaumannia pacifica</name>
    <dbReference type="NCBI Taxonomy" id="77098"/>
    <lineage>
        <taxon>Bacteria</taxon>
        <taxon>Pseudomonadati</taxon>
        <taxon>Pseudomonadota</taxon>
        <taxon>Gammaproteobacteria</taxon>
        <taxon>Oceanospirillales</taxon>
        <taxon>Halomonadaceae</taxon>
        <taxon>Bisbaumannia</taxon>
    </lineage>
</organism>
<dbReference type="PROSITE" id="PS51257">
    <property type="entry name" value="PROKAR_LIPOPROTEIN"/>
    <property type="match status" value="1"/>
</dbReference>
<comment type="caution">
    <text evidence="1">The sequence shown here is derived from an EMBL/GenBank/DDBJ whole genome shotgun (WGS) entry which is preliminary data.</text>
</comment>
<evidence type="ECO:0000313" key="4">
    <source>
        <dbReference type="Proteomes" id="UP000651738"/>
    </source>
</evidence>
<evidence type="ECO:0000313" key="2">
    <source>
        <dbReference type="EMBL" id="MBH8581455.1"/>
    </source>
</evidence>
<proteinExistence type="predicted"/>
<dbReference type="RefSeq" id="WP_146802987.1">
    <property type="nucleotide sequence ID" value="NZ_BJUK01000019.1"/>
</dbReference>
<dbReference type="OrthoDB" id="6182822at2"/>
<dbReference type="Proteomes" id="UP000321275">
    <property type="component" value="Unassembled WGS sequence"/>
</dbReference>
<evidence type="ECO:0008006" key="5">
    <source>
        <dbReference type="Google" id="ProtNLM"/>
    </source>
</evidence>
<dbReference type="Proteomes" id="UP000651738">
    <property type="component" value="Unassembled WGS sequence"/>
</dbReference>
<evidence type="ECO:0000313" key="1">
    <source>
        <dbReference type="EMBL" id="GEK47649.1"/>
    </source>
</evidence>
<name>A0A510X875_9GAMM</name>
<dbReference type="EMBL" id="BJUK01000019">
    <property type="protein sequence ID" value="GEK47649.1"/>
    <property type="molecule type" value="Genomic_DNA"/>
</dbReference>
<evidence type="ECO:0000313" key="3">
    <source>
        <dbReference type="Proteomes" id="UP000321275"/>
    </source>
</evidence>
<reference evidence="2 4" key="2">
    <citation type="submission" date="2020-12" db="EMBL/GenBank/DDBJ databases">
        <title>Draft genome sequence of Halomonas pacifica strain CARE-V15.</title>
        <authorList>
            <person name="Vignesh N."/>
            <person name="Thabitha A."/>
            <person name="Saravanan R."/>
            <person name="Manigandan V."/>
        </authorList>
    </citation>
    <scope>NUCLEOTIDE SEQUENCE [LARGE SCALE GENOMIC DNA]</scope>
    <source>
        <strain evidence="2 4">CARE-V15</strain>
    </source>
</reference>
<dbReference type="EMBL" id="JAEDAF010000016">
    <property type="protein sequence ID" value="MBH8581455.1"/>
    <property type="molecule type" value="Genomic_DNA"/>
</dbReference>
<keyword evidence="3" id="KW-1185">Reference proteome</keyword>
<accession>A0A510X875</accession>
<protein>
    <recommendedName>
        <fullName evidence="5">DUF4136 domain-containing protein</fullName>
    </recommendedName>
</protein>